<evidence type="ECO:0000256" key="10">
    <source>
        <dbReference type="SAM" id="Phobius"/>
    </source>
</evidence>
<keyword evidence="12" id="KW-1185">Reference proteome</keyword>
<dbReference type="PANTHER" id="PTHR11742">
    <property type="entry name" value="MANNOSYL-OLIGOSACCHARIDE ALPHA-1,2-MANNOSIDASE-RELATED"/>
    <property type="match status" value="1"/>
</dbReference>
<evidence type="ECO:0000256" key="1">
    <source>
        <dbReference type="ARBA" id="ARBA00001913"/>
    </source>
</evidence>
<dbReference type="PRINTS" id="PR00747">
    <property type="entry name" value="GLYHDRLASE47"/>
</dbReference>
<dbReference type="SUPFAM" id="SSF48225">
    <property type="entry name" value="Seven-hairpin glycosidases"/>
    <property type="match status" value="1"/>
</dbReference>
<dbReference type="PANTHER" id="PTHR11742:SF49">
    <property type="entry name" value="ALPHA-1,2-MANNOSIDASE"/>
    <property type="match status" value="1"/>
</dbReference>
<evidence type="ECO:0000256" key="5">
    <source>
        <dbReference type="ARBA" id="ARBA00023157"/>
    </source>
</evidence>
<feature type="disulfide bond" evidence="7">
    <location>
        <begin position="407"/>
        <end position="436"/>
    </location>
</feature>
<feature type="transmembrane region" description="Helical" evidence="10">
    <location>
        <begin position="7"/>
        <end position="24"/>
    </location>
</feature>
<keyword evidence="5 7" id="KW-1015">Disulfide bond</keyword>
<dbReference type="InterPro" id="IPR012341">
    <property type="entry name" value="6hp_glycosidase-like_sf"/>
</dbReference>
<comment type="caution">
    <text evidence="11">The sequence shown here is derived from an EMBL/GenBank/DDBJ whole genome shotgun (WGS) entry which is preliminary data.</text>
</comment>
<accession>A0A8H3ID57</accession>
<dbReference type="EC" id="3.2.1.-" evidence="8"/>
<keyword evidence="10" id="KW-1133">Transmembrane helix</keyword>
<evidence type="ECO:0000256" key="2">
    <source>
        <dbReference type="ARBA" id="ARBA00004922"/>
    </source>
</evidence>
<proteinExistence type="inferred from homology"/>
<evidence type="ECO:0000256" key="4">
    <source>
        <dbReference type="ARBA" id="ARBA00022801"/>
    </source>
</evidence>
<comment type="pathway">
    <text evidence="2">Protein modification; protein glycosylation.</text>
</comment>
<dbReference type="AlphaFoldDB" id="A0A8H3ID57"/>
<dbReference type="EMBL" id="CAJPDS010000013">
    <property type="protein sequence ID" value="CAF9914093.1"/>
    <property type="molecule type" value="Genomic_DNA"/>
</dbReference>
<evidence type="ECO:0000256" key="7">
    <source>
        <dbReference type="PIRSR" id="PIRSR601382-3"/>
    </source>
</evidence>
<sequence>MFPRRKTGSLLAAFVFIATFWYFYNAPPSIQPYVDNFSGKLKPASTEPEKPLPTTLSSGEKSTAALKRPPSGYYPVESFISIPTGEPVKIAKLQHALETETSDTKAERLERQAAVKASFLHSWTGYKKHAWLKDEVTPVKAGFINSFSGWAATLVDALDTLWMMGLKDEFEDAIKALDEIDFSTTEAEDINVFETTIRYLGGFLGAYDISHQQYPKLLEKATEVGELLYGAFDTPNRMPVTRWKWKKAKLGEKQEASDSTLIAELGSLTLEFTRLSQLTNDPKYFDAIQRISDAIQKAQSHTHLPGMWAVMVNAAQLTFRDSSFTLGGMADSLYEYLPKQHMLLGGLTKQYQEMYELSMEPIKKHIFFKPMTPDNAEILVSGAVRASTTGDGELRVSKEAKGQHLGCFTGGMVGIGAKIFDRPEDLAIARKLVDGCIWAYNHTQTGIMPEIFQMMPCPDKGNCEWNETLWQSTIVGDYPDHSAPDSMTLEEKAKNAMKDQRLPAGFTDIMDRRYILRPEAIESVFIMYRLTGDKALQDAAWRMFNAIEKYTKTDIASAAIKDMTMEEPPKDNRMESFWLAETLKYFYAIFSDPDILDLDEFVL</sequence>
<dbReference type="UniPathway" id="UPA00378"/>
<evidence type="ECO:0000313" key="12">
    <source>
        <dbReference type="Proteomes" id="UP000664521"/>
    </source>
</evidence>
<protein>
    <recommendedName>
        <fullName evidence="8">alpha-1,2-Mannosidase</fullName>
        <ecNumber evidence="8">3.2.1.-</ecNumber>
    </recommendedName>
</protein>
<evidence type="ECO:0000256" key="6">
    <source>
        <dbReference type="PIRSR" id="PIRSR601382-1"/>
    </source>
</evidence>
<dbReference type="InterPro" id="IPR050749">
    <property type="entry name" value="Glycosyl_Hydrolase_47"/>
</dbReference>
<keyword evidence="4 8" id="KW-0378">Hydrolase</keyword>
<feature type="active site" description="Proton donor" evidence="6">
    <location>
        <position position="450"/>
    </location>
</feature>
<dbReference type="Proteomes" id="UP000664521">
    <property type="component" value="Unassembled WGS sequence"/>
</dbReference>
<keyword evidence="10" id="KW-0812">Transmembrane</keyword>
<evidence type="ECO:0000256" key="9">
    <source>
        <dbReference type="SAM" id="MobiDB-lite"/>
    </source>
</evidence>
<keyword evidence="10" id="KW-0472">Membrane</keyword>
<dbReference type="FunFam" id="1.50.10.10:FF:000037">
    <property type="entry name" value="alpha-1,2-Mannosidase"/>
    <property type="match status" value="1"/>
</dbReference>
<dbReference type="GO" id="GO:0016020">
    <property type="term" value="C:membrane"/>
    <property type="evidence" value="ECO:0007669"/>
    <property type="project" value="InterPro"/>
</dbReference>
<dbReference type="Gene3D" id="1.50.10.10">
    <property type="match status" value="1"/>
</dbReference>
<dbReference type="InterPro" id="IPR001382">
    <property type="entry name" value="Glyco_hydro_47"/>
</dbReference>
<feature type="active site" evidence="6">
    <location>
        <position position="519"/>
    </location>
</feature>
<dbReference type="InterPro" id="IPR036026">
    <property type="entry name" value="Seven-hairpin_glycosidases"/>
</dbReference>
<dbReference type="GO" id="GO:0005975">
    <property type="term" value="P:carbohydrate metabolic process"/>
    <property type="evidence" value="ECO:0007669"/>
    <property type="project" value="InterPro"/>
</dbReference>
<dbReference type="Pfam" id="PF01532">
    <property type="entry name" value="Glyco_hydro_47"/>
    <property type="match status" value="1"/>
</dbReference>
<comment type="similarity">
    <text evidence="3 8">Belongs to the glycosyl hydrolase 47 family.</text>
</comment>
<reference evidence="11" key="1">
    <citation type="submission" date="2021-03" db="EMBL/GenBank/DDBJ databases">
        <authorList>
            <person name="Tagirdzhanova G."/>
        </authorList>
    </citation>
    <scope>NUCLEOTIDE SEQUENCE</scope>
</reference>
<evidence type="ECO:0000256" key="3">
    <source>
        <dbReference type="ARBA" id="ARBA00007658"/>
    </source>
</evidence>
<dbReference type="GO" id="GO:0005783">
    <property type="term" value="C:endoplasmic reticulum"/>
    <property type="evidence" value="ECO:0007669"/>
    <property type="project" value="TreeGrafter"/>
</dbReference>
<feature type="active site" description="Proton donor" evidence="6">
    <location>
        <position position="194"/>
    </location>
</feature>
<keyword evidence="8" id="KW-0326">Glycosidase</keyword>
<feature type="region of interest" description="Disordered" evidence="9">
    <location>
        <begin position="44"/>
        <end position="67"/>
    </location>
</feature>
<dbReference type="GO" id="GO:0004571">
    <property type="term" value="F:mannosyl-oligosaccharide 1,2-alpha-mannosidase activity"/>
    <property type="evidence" value="ECO:0007669"/>
    <property type="project" value="InterPro"/>
</dbReference>
<evidence type="ECO:0000313" key="11">
    <source>
        <dbReference type="EMBL" id="CAF9914093.1"/>
    </source>
</evidence>
<feature type="active site" evidence="6">
    <location>
        <position position="331"/>
    </location>
</feature>
<dbReference type="GO" id="GO:0005509">
    <property type="term" value="F:calcium ion binding"/>
    <property type="evidence" value="ECO:0007669"/>
    <property type="project" value="InterPro"/>
</dbReference>
<dbReference type="GO" id="GO:0036503">
    <property type="term" value="P:ERAD pathway"/>
    <property type="evidence" value="ECO:0007669"/>
    <property type="project" value="UniProtKB-ARBA"/>
</dbReference>
<organism evidence="11 12">
    <name type="scientific">Heterodermia speciosa</name>
    <dbReference type="NCBI Taxonomy" id="116794"/>
    <lineage>
        <taxon>Eukaryota</taxon>
        <taxon>Fungi</taxon>
        <taxon>Dikarya</taxon>
        <taxon>Ascomycota</taxon>
        <taxon>Pezizomycotina</taxon>
        <taxon>Lecanoromycetes</taxon>
        <taxon>OSLEUM clade</taxon>
        <taxon>Lecanoromycetidae</taxon>
        <taxon>Caliciales</taxon>
        <taxon>Physciaceae</taxon>
        <taxon>Heterodermia</taxon>
    </lineage>
</organism>
<comment type="cofactor">
    <cofactor evidence="1">
        <name>Ca(2+)</name>
        <dbReference type="ChEBI" id="CHEBI:29108"/>
    </cofactor>
</comment>
<name>A0A8H3ID57_9LECA</name>
<dbReference type="OrthoDB" id="8118055at2759"/>
<gene>
    <name evidence="11" type="ORF">HETSPECPRED_001755</name>
</gene>
<evidence type="ECO:0000256" key="8">
    <source>
        <dbReference type="RuleBase" id="RU361193"/>
    </source>
</evidence>